<dbReference type="EMBL" id="JBBNAE010000008">
    <property type="protein sequence ID" value="KAK9103375.1"/>
    <property type="molecule type" value="Genomic_DNA"/>
</dbReference>
<dbReference type="InterPro" id="IPR044750">
    <property type="entry name" value="C2_SRC2/BAP"/>
</dbReference>
<dbReference type="Proteomes" id="UP001417504">
    <property type="component" value="Unassembled WGS sequence"/>
</dbReference>
<feature type="domain" description="C2" evidence="1">
    <location>
        <begin position="1"/>
        <end position="105"/>
    </location>
</feature>
<dbReference type="PROSITE" id="PS50004">
    <property type="entry name" value="C2"/>
    <property type="match status" value="1"/>
</dbReference>
<keyword evidence="3" id="KW-1185">Reference proteome</keyword>
<name>A0AAP0F124_9MAGN</name>
<reference evidence="2 3" key="1">
    <citation type="submission" date="2024-01" db="EMBL/GenBank/DDBJ databases">
        <title>Genome assemblies of Stephania.</title>
        <authorList>
            <person name="Yang L."/>
        </authorList>
    </citation>
    <scope>NUCLEOTIDE SEQUENCE [LARGE SCALE GENOMIC DNA]</scope>
    <source>
        <strain evidence="2">QJT</strain>
        <tissue evidence="2">Leaf</tissue>
    </source>
</reference>
<sequence length="184" mass="20602">MNSRTLEVTVISAEDLRINDRPITKNAFATIRVDSNNFSSTRMDSERGSYPCWNQKFCLALPYHIKFISVEVQCGAARSKVRPVGSAKVPISDIERDYVPSHFLHFLSYRLRQRDGERNGIINLCIRLLLRPDQVNVGRPLGPLGFTSENNRCKKDDGGHEVQIGVTVGDNSYNIALGIPIATI</sequence>
<evidence type="ECO:0000313" key="3">
    <source>
        <dbReference type="Proteomes" id="UP001417504"/>
    </source>
</evidence>
<dbReference type="PANTHER" id="PTHR32246:SF17">
    <property type="entry name" value="BON1-ASSOCIATED PROTEIN 2"/>
    <property type="match status" value="1"/>
</dbReference>
<dbReference type="InterPro" id="IPR035892">
    <property type="entry name" value="C2_domain_sf"/>
</dbReference>
<dbReference type="PANTHER" id="PTHR32246">
    <property type="entry name" value="INGRESSION PROTEIN FIC1"/>
    <property type="match status" value="1"/>
</dbReference>
<evidence type="ECO:0000313" key="2">
    <source>
        <dbReference type="EMBL" id="KAK9103375.1"/>
    </source>
</evidence>
<proteinExistence type="predicted"/>
<dbReference type="SMART" id="SM00239">
    <property type="entry name" value="C2"/>
    <property type="match status" value="1"/>
</dbReference>
<dbReference type="GO" id="GO:0006952">
    <property type="term" value="P:defense response"/>
    <property type="evidence" value="ECO:0007669"/>
    <property type="project" value="InterPro"/>
</dbReference>
<comment type="caution">
    <text evidence="2">The sequence shown here is derived from an EMBL/GenBank/DDBJ whole genome shotgun (WGS) entry which is preliminary data.</text>
</comment>
<dbReference type="AlphaFoldDB" id="A0AAP0F124"/>
<gene>
    <name evidence="2" type="ORF">Sjap_020629</name>
</gene>
<protein>
    <recommendedName>
        <fullName evidence="1">C2 domain-containing protein</fullName>
    </recommendedName>
</protein>
<dbReference type="Pfam" id="PF00168">
    <property type="entry name" value="C2"/>
    <property type="match status" value="1"/>
</dbReference>
<dbReference type="CDD" id="cd04051">
    <property type="entry name" value="C2_SRC2_like"/>
    <property type="match status" value="1"/>
</dbReference>
<dbReference type="InterPro" id="IPR000008">
    <property type="entry name" value="C2_dom"/>
</dbReference>
<evidence type="ECO:0000259" key="1">
    <source>
        <dbReference type="PROSITE" id="PS50004"/>
    </source>
</evidence>
<organism evidence="2 3">
    <name type="scientific">Stephania japonica</name>
    <dbReference type="NCBI Taxonomy" id="461633"/>
    <lineage>
        <taxon>Eukaryota</taxon>
        <taxon>Viridiplantae</taxon>
        <taxon>Streptophyta</taxon>
        <taxon>Embryophyta</taxon>
        <taxon>Tracheophyta</taxon>
        <taxon>Spermatophyta</taxon>
        <taxon>Magnoliopsida</taxon>
        <taxon>Ranunculales</taxon>
        <taxon>Menispermaceae</taxon>
        <taxon>Menispermoideae</taxon>
        <taxon>Cissampelideae</taxon>
        <taxon>Stephania</taxon>
    </lineage>
</organism>
<dbReference type="Gene3D" id="2.60.40.150">
    <property type="entry name" value="C2 domain"/>
    <property type="match status" value="1"/>
</dbReference>
<dbReference type="SUPFAM" id="SSF49562">
    <property type="entry name" value="C2 domain (Calcium/lipid-binding domain, CaLB)"/>
    <property type="match status" value="1"/>
</dbReference>
<accession>A0AAP0F124</accession>